<dbReference type="EMBL" id="MF957306">
    <property type="protein sequence ID" value="ATZ71331.1"/>
    <property type="molecule type" value="Genomic_DNA"/>
</dbReference>
<evidence type="ECO:0000313" key="1">
    <source>
        <dbReference type="EMBL" id="ATZ71331.1"/>
    </source>
</evidence>
<keyword evidence="1" id="KW-0614">Plasmid</keyword>
<accession>A0A2H4UDP9</accession>
<organism evidence="1">
    <name type="scientific">Enterobacter sp. HP19</name>
    <dbReference type="NCBI Taxonomy" id="1811975"/>
    <lineage>
        <taxon>Bacteria</taxon>
        <taxon>Pseudomonadati</taxon>
        <taxon>Pseudomonadota</taxon>
        <taxon>Gammaproteobacteria</taxon>
        <taxon>Enterobacterales</taxon>
        <taxon>Enterobacteriaceae</taxon>
        <taxon>Enterobacter</taxon>
    </lineage>
</organism>
<name>A0A2H4UDP9_9ENTR</name>
<reference evidence="1" key="1">
    <citation type="submission" date="2017-09" db="EMBL/GenBank/DDBJ databases">
        <title>Bacteria from fildes peninsula of king george island (maritime Antarctica), carry class 1 integrons and antibiotic resistance cassettes in conjugative plasmids.</title>
        <authorList>
            <person name="Antelo V.B."/>
            <person name="Batista S.B."/>
            <person name="Guerout A.M."/>
            <person name="Mazel D."/>
            <person name="Romero V."/>
            <person name="Sotelo Silveira J."/>
        </authorList>
    </citation>
    <scope>NUCLEOTIDE SEQUENCE</scope>
    <source>
        <strain evidence="1">HP19</strain>
        <plasmid evidence="1">unnamed</plasmid>
    </source>
</reference>
<dbReference type="AlphaFoldDB" id="A0A2H4UDP9"/>
<protein>
    <submittedName>
        <fullName evidence="1">Uncharacterized protein</fullName>
    </submittedName>
</protein>
<proteinExistence type="predicted"/>
<geneLocation type="plasmid" evidence="1">
    <name>unnamed</name>
</geneLocation>
<sequence length="39" mass="4434">MKLLKFIEAVLNCLHLAAELLEWLEKHIPVFKAFALIAG</sequence>